<dbReference type="GO" id="GO:0046061">
    <property type="term" value="P:dATP catabolic process"/>
    <property type="evidence" value="ECO:0007669"/>
    <property type="project" value="TreeGrafter"/>
</dbReference>
<dbReference type="InterPro" id="IPR048015">
    <property type="entry name" value="NTP-PPase_MazG-like_N"/>
</dbReference>
<evidence type="ECO:0000259" key="1">
    <source>
        <dbReference type="Pfam" id="PF03819"/>
    </source>
</evidence>
<organism evidence="2 3">
    <name type="scientific">Acrocarpospora pleiomorpha</name>
    <dbReference type="NCBI Taxonomy" id="90975"/>
    <lineage>
        <taxon>Bacteria</taxon>
        <taxon>Bacillati</taxon>
        <taxon>Actinomycetota</taxon>
        <taxon>Actinomycetes</taxon>
        <taxon>Streptosporangiales</taxon>
        <taxon>Streptosporangiaceae</taxon>
        <taxon>Acrocarpospora</taxon>
    </lineage>
</organism>
<accession>A0A5M3XUH3</accession>
<dbReference type="EMBL" id="BLAF01000028">
    <property type="protein sequence ID" value="GES22048.1"/>
    <property type="molecule type" value="Genomic_DNA"/>
</dbReference>
<dbReference type="GO" id="GO:0046081">
    <property type="term" value="P:dUTP catabolic process"/>
    <property type="evidence" value="ECO:0007669"/>
    <property type="project" value="TreeGrafter"/>
</dbReference>
<keyword evidence="3" id="KW-1185">Reference proteome</keyword>
<proteinExistence type="predicted"/>
<dbReference type="InterPro" id="IPR011551">
    <property type="entry name" value="NTP_PyrPHydrolase_MazG"/>
</dbReference>
<dbReference type="FunFam" id="1.10.287.1080:FF:000001">
    <property type="entry name" value="Nucleoside triphosphate pyrophosphohydrolase"/>
    <property type="match status" value="1"/>
</dbReference>
<reference evidence="2 3" key="1">
    <citation type="submission" date="2019-10" db="EMBL/GenBank/DDBJ databases">
        <title>Whole genome shotgun sequence of Acrocarpospora pleiomorpha NBRC 16267.</title>
        <authorList>
            <person name="Ichikawa N."/>
            <person name="Kimura A."/>
            <person name="Kitahashi Y."/>
            <person name="Komaki H."/>
            <person name="Oguchi A."/>
        </authorList>
    </citation>
    <scope>NUCLEOTIDE SEQUENCE [LARGE SCALE GENOMIC DNA]</scope>
    <source>
        <strain evidence="2 3">NBRC 16267</strain>
    </source>
</reference>
<gene>
    <name evidence="2" type="ORF">Aple_049450</name>
</gene>
<keyword evidence="2" id="KW-0378">Hydrolase</keyword>
<dbReference type="GO" id="GO:0006203">
    <property type="term" value="P:dGTP catabolic process"/>
    <property type="evidence" value="ECO:0007669"/>
    <property type="project" value="TreeGrafter"/>
</dbReference>
<dbReference type="GO" id="GO:0047429">
    <property type="term" value="F:nucleoside triphosphate diphosphatase activity"/>
    <property type="evidence" value="ECO:0007669"/>
    <property type="project" value="TreeGrafter"/>
</dbReference>
<dbReference type="AlphaFoldDB" id="A0A5M3XUH3"/>
<dbReference type="CDD" id="cd11528">
    <property type="entry name" value="NTP-PPase_MazG_Nterm"/>
    <property type="match status" value="1"/>
</dbReference>
<protein>
    <submittedName>
        <fullName evidence="2">Nucleoside triphosphate pyrophosphohydrolase</fullName>
    </submittedName>
</protein>
<sequence length="313" mass="33869">MPLIIVTTSPRVAPGLLSERAWEVLRAGRVVTGSAEHPVLPYLEGVPVEVRTDPAGVAAESCEGTLVWLAAQDGDESFLRAVGHAALALAEPPEIELVPGSYDLPGARMLDMVAVMDRLRRECPWDGKQTHESLVPYLLEEAYEVLETIEAGDYPALREELGDLLFQVVFHARVAQERADGFDIDDVAGGIVDKLVRRHPHVFADVEVADADEVNANWEAIKKAERAAKGKSSPLDGVPMGQPALSLVAQLLRRGGDHAEFTPEGSDLGKRLFALVREAQAAGLDPEAELRAVARAYKAHVVSVDGLDTRIEE</sequence>
<dbReference type="PANTHER" id="PTHR30522:SF0">
    <property type="entry name" value="NUCLEOSIDE TRIPHOSPHATE PYROPHOSPHOHYDROLASE"/>
    <property type="match status" value="1"/>
</dbReference>
<dbReference type="GO" id="GO:0046052">
    <property type="term" value="P:UTP catabolic process"/>
    <property type="evidence" value="ECO:0007669"/>
    <property type="project" value="TreeGrafter"/>
</dbReference>
<dbReference type="GO" id="GO:0046076">
    <property type="term" value="P:dTTP catabolic process"/>
    <property type="evidence" value="ECO:0007669"/>
    <property type="project" value="TreeGrafter"/>
</dbReference>
<dbReference type="Gene3D" id="1.10.287.1080">
    <property type="entry name" value="MazG-like"/>
    <property type="match status" value="1"/>
</dbReference>
<dbReference type="GO" id="GO:0006950">
    <property type="term" value="P:response to stress"/>
    <property type="evidence" value="ECO:0007669"/>
    <property type="project" value="UniProtKB-ARBA"/>
</dbReference>
<feature type="domain" description="NTP pyrophosphohydrolase MazG-like" evidence="1">
    <location>
        <begin position="129"/>
        <end position="203"/>
    </location>
</feature>
<dbReference type="Pfam" id="PF03819">
    <property type="entry name" value="MazG"/>
    <property type="match status" value="1"/>
</dbReference>
<evidence type="ECO:0000313" key="2">
    <source>
        <dbReference type="EMBL" id="GES22048.1"/>
    </source>
</evidence>
<comment type="caution">
    <text evidence="2">The sequence shown here is derived from an EMBL/GenBank/DDBJ whole genome shotgun (WGS) entry which is preliminary data.</text>
</comment>
<dbReference type="OrthoDB" id="9808939at2"/>
<name>A0A5M3XUH3_9ACTN</name>
<dbReference type="InterPro" id="IPR004518">
    <property type="entry name" value="MazG-like_dom"/>
</dbReference>
<dbReference type="GO" id="GO:0046047">
    <property type="term" value="P:TTP catabolic process"/>
    <property type="evidence" value="ECO:0007669"/>
    <property type="project" value="TreeGrafter"/>
</dbReference>
<dbReference type="Proteomes" id="UP000377595">
    <property type="component" value="Unassembled WGS sequence"/>
</dbReference>
<dbReference type="NCBIfam" id="TIGR00444">
    <property type="entry name" value="mazG"/>
    <property type="match status" value="1"/>
</dbReference>
<dbReference type="SUPFAM" id="SSF101386">
    <property type="entry name" value="all-alpha NTP pyrophosphatases"/>
    <property type="match status" value="1"/>
</dbReference>
<evidence type="ECO:0000313" key="3">
    <source>
        <dbReference type="Proteomes" id="UP000377595"/>
    </source>
</evidence>
<dbReference type="PANTHER" id="PTHR30522">
    <property type="entry name" value="NUCLEOSIDE TRIPHOSPHATE PYROPHOSPHOHYDROLASE"/>
    <property type="match status" value="1"/>
</dbReference>